<dbReference type="Pfam" id="PF00583">
    <property type="entry name" value="Acetyltransf_1"/>
    <property type="match status" value="1"/>
</dbReference>
<dbReference type="AlphaFoldDB" id="A0A090S3B9"/>
<accession>A0A090S3B9</accession>
<keyword evidence="5" id="KW-1185">Reference proteome</keyword>
<dbReference type="InterPro" id="IPR000182">
    <property type="entry name" value="GNAT_dom"/>
</dbReference>
<organism evidence="4 5">
    <name type="scientific">Vibrio maritimus</name>
    <dbReference type="NCBI Taxonomy" id="990268"/>
    <lineage>
        <taxon>Bacteria</taxon>
        <taxon>Pseudomonadati</taxon>
        <taxon>Pseudomonadota</taxon>
        <taxon>Gammaproteobacteria</taxon>
        <taxon>Vibrionales</taxon>
        <taxon>Vibrionaceae</taxon>
        <taxon>Vibrio</taxon>
    </lineage>
</organism>
<evidence type="ECO:0000256" key="1">
    <source>
        <dbReference type="ARBA" id="ARBA00022679"/>
    </source>
</evidence>
<dbReference type="PROSITE" id="PS51186">
    <property type="entry name" value="GNAT"/>
    <property type="match status" value="1"/>
</dbReference>
<evidence type="ECO:0000256" key="2">
    <source>
        <dbReference type="ARBA" id="ARBA00023315"/>
    </source>
</evidence>
<dbReference type="STRING" id="990268.JCM19235_2930"/>
<evidence type="ECO:0000313" key="4">
    <source>
        <dbReference type="EMBL" id="GAL22235.1"/>
    </source>
</evidence>
<name>A0A090S3B9_9VIBR</name>
<dbReference type="EMBL" id="BBMR01000012">
    <property type="protein sequence ID" value="GAL22235.1"/>
    <property type="molecule type" value="Genomic_DNA"/>
</dbReference>
<dbReference type="OrthoDB" id="9789605at2"/>
<feature type="domain" description="N-acetyltransferase" evidence="3">
    <location>
        <begin position="3"/>
        <end position="151"/>
    </location>
</feature>
<dbReference type="SUPFAM" id="SSF55729">
    <property type="entry name" value="Acyl-CoA N-acyltransferases (Nat)"/>
    <property type="match status" value="1"/>
</dbReference>
<evidence type="ECO:0000313" key="5">
    <source>
        <dbReference type="Proteomes" id="UP000029228"/>
    </source>
</evidence>
<dbReference type="InterPro" id="IPR016181">
    <property type="entry name" value="Acyl_CoA_acyltransferase"/>
</dbReference>
<keyword evidence="2" id="KW-0012">Acyltransferase</keyword>
<dbReference type="PANTHER" id="PTHR43877">
    <property type="entry name" value="AMINOALKYLPHOSPHONATE N-ACETYLTRANSFERASE-RELATED-RELATED"/>
    <property type="match status" value="1"/>
</dbReference>
<protein>
    <submittedName>
        <fullName evidence="4">Transcriptional regulator</fullName>
    </submittedName>
</protein>
<dbReference type="InterPro" id="IPR050832">
    <property type="entry name" value="Bact_Acetyltransf"/>
</dbReference>
<gene>
    <name evidence="4" type="ORF">JCM19235_2930</name>
</gene>
<keyword evidence="1" id="KW-0808">Transferase</keyword>
<dbReference type="CDD" id="cd04301">
    <property type="entry name" value="NAT_SF"/>
    <property type="match status" value="1"/>
</dbReference>
<reference evidence="4 5" key="1">
    <citation type="submission" date="2014-09" db="EMBL/GenBank/DDBJ databases">
        <title>Vibrio maritimus JCM 19235. (C45) whole genome shotgun sequence.</title>
        <authorList>
            <person name="Sawabe T."/>
            <person name="Meirelles P."/>
            <person name="Nakanishi M."/>
            <person name="Sayaka M."/>
            <person name="Hattori M."/>
            <person name="Ohkuma M."/>
        </authorList>
    </citation>
    <scope>NUCLEOTIDE SEQUENCE [LARGE SCALE GENOMIC DNA]</scope>
    <source>
        <strain evidence="5">JCM19235</strain>
    </source>
</reference>
<dbReference type="GO" id="GO:0016747">
    <property type="term" value="F:acyltransferase activity, transferring groups other than amino-acyl groups"/>
    <property type="evidence" value="ECO:0007669"/>
    <property type="project" value="InterPro"/>
</dbReference>
<proteinExistence type="predicted"/>
<dbReference type="PANTHER" id="PTHR43877:SF2">
    <property type="entry name" value="AMINOALKYLPHOSPHONATE N-ACETYLTRANSFERASE-RELATED"/>
    <property type="match status" value="1"/>
</dbReference>
<dbReference type="Proteomes" id="UP000029228">
    <property type="component" value="Unassembled WGS sequence"/>
</dbReference>
<comment type="caution">
    <text evidence="4">The sequence shown here is derived from an EMBL/GenBank/DDBJ whole genome shotgun (WGS) entry which is preliminary data.</text>
</comment>
<evidence type="ECO:0000259" key="3">
    <source>
        <dbReference type="PROSITE" id="PS51186"/>
    </source>
</evidence>
<sequence length="151" mass="17012">MNVQYRQAQEEDLTVLIHMLADDPLGAKREDLSISINKKYIDAMKAISDDPNNELWVVEAGGAVIGMLQLTFIPYLTHIGSWRCLIEGVRIAKSHRGQGLGEQMFEHAIDRARSRGCNLVQLTSDKQRPDALRFYEKLGFVASHEGFKLAL</sequence>
<dbReference type="Gene3D" id="3.40.630.30">
    <property type="match status" value="1"/>
</dbReference>